<reference evidence="5" key="1">
    <citation type="submission" date="2016-06" db="EMBL/GenBank/DDBJ databases">
        <authorList>
            <person name="Radolfova-Krizova L."/>
            <person name="Nemec A."/>
        </authorList>
    </citation>
    <scope>NUCLEOTIDE SEQUENCE [LARGE SCALE GENOMIC DNA]</scope>
    <source>
        <strain evidence="5">ANC 4275</strain>
    </source>
</reference>
<dbReference type="GO" id="GO:0008171">
    <property type="term" value="F:O-methyltransferase activity"/>
    <property type="evidence" value="ECO:0007669"/>
    <property type="project" value="InterPro"/>
</dbReference>
<evidence type="ECO:0000313" key="5">
    <source>
        <dbReference type="Proteomes" id="UP000185753"/>
    </source>
</evidence>
<evidence type="ECO:0000313" key="4">
    <source>
        <dbReference type="EMBL" id="OBX27630.1"/>
    </source>
</evidence>
<keyword evidence="2 4" id="KW-0808">Transferase</keyword>
<comment type="caution">
    <text evidence="4">The sequence shown here is derived from an EMBL/GenBank/DDBJ whole genome shotgun (WGS) entry which is preliminary data.</text>
</comment>
<dbReference type="Pfam" id="PF01596">
    <property type="entry name" value="Methyltransf_3"/>
    <property type="match status" value="1"/>
</dbReference>
<evidence type="ECO:0000256" key="1">
    <source>
        <dbReference type="ARBA" id="ARBA00022603"/>
    </source>
</evidence>
<dbReference type="PANTHER" id="PTHR43167">
    <property type="entry name" value="PUTATIVE (AFU_ORTHOLOGUE AFUA_6G01830)-RELATED"/>
    <property type="match status" value="1"/>
</dbReference>
<dbReference type="OrthoDB" id="9799672at2"/>
<dbReference type="EMBL" id="LZDS01000029">
    <property type="protein sequence ID" value="OBX27630.1"/>
    <property type="molecule type" value="Genomic_DNA"/>
</dbReference>
<protein>
    <submittedName>
        <fullName evidence="4">Methyltransferase</fullName>
    </submittedName>
</protein>
<dbReference type="PANTHER" id="PTHR43167:SF1">
    <property type="entry name" value="PUTATIVE (AFU_ORTHOLOGUE AFUA_6G01830)-RELATED"/>
    <property type="match status" value="1"/>
</dbReference>
<accession>A0A1A7R5U3</accession>
<evidence type="ECO:0000256" key="3">
    <source>
        <dbReference type="ARBA" id="ARBA00022691"/>
    </source>
</evidence>
<dbReference type="PROSITE" id="PS51682">
    <property type="entry name" value="SAM_OMT_I"/>
    <property type="match status" value="1"/>
</dbReference>
<evidence type="ECO:0000256" key="2">
    <source>
        <dbReference type="ARBA" id="ARBA00022679"/>
    </source>
</evidence>
<dbReference type="Proteomes" id="UP000185753">
    <property type="component" value="Unassembled WGS sequence"/>
</dbReference>
<dbReference type="InterPro" id="IPR002935">
    <property type="entry name" value="SAM_O-MeTrfase"/>
</dbReference>
<organism evidence="4 5">
    <name type="scientific">Acinetobacter gandensis</name>
    <dbReference type="NCBI Taxonomy" id="1443941"/>
    <lineage>
        <taxon>Bacteria</taxon>
        <taxon>Pseudomonadati</taxon>
        <taxon>Pseudomonadota</taxon>
        <taxon>Gammaproteobacteria</taxon>
        <taxon>Moraxellales</taxon>
        <taxon>Moraxellaceae</taxon>
        <taxon>Acinetobacter</taxon>
    </lineage>
</organism>
<dbReference type="AlphaFoldDB" id="A0A1A7R5U3"/>
<name>A0A1A7R5U3_9GAMM</name>
<gene>
    <name evidence="4" type="ORF">A9J31_10440</name>
</gene>
<sequence>MSMDANFKNYMQQLYVAFTAHDAAQDHRLARYRNIEPDSALFLAIQIRLKQAKQILEIGTSTGYSTLWLADAAKATQGHVDTIEIDDSRIIQAKQHAQHLQLINYIHFYQGDALIFLQNLKQSYDLILLDAERDAYVQYWQYLSQIMHKQGGVLIVDNVLSHANDVADFIKMVEQDNRFVSTTLNIGAGLFMVTFRD</sequence>
<dbReference type="SUPFAM" id="SSF53335">
    <property type="entry name" value="S-adenosyl-L-methionine-dependent methyltransferases"/>
    <property type="match status" value="1"/>
</dbReference>
<dbReference type="CDD" id="cd02440">
    <property type="entry name" value="AdoMet_MTases"/>
    <property type="match status" value="1"/>
</dbReference>
<keyword evidence="3" id="KW-0949">S-adenosyl-L-methionine</keyword>
<dbReference type="STRING" id="1443941.A9J31_10440"/>
<dbReference type="GO" id="GO:0032259">
    <property type="term" value="P:methylation"/>
    <property type="evidence" value="ECO:0007669"/>
    <property type="project" value="UniProtKB-KW"/>
</dbReference>
<dbReference type="RefSeq" id="WP_067767588.1">
    <property type="nucleotide sequence ID" value="NZ_LZDS01000029.1"/>
</dbReference>
<dbReference type="InterPro" id="IPR029063">
    <property type="entry name" value="SAM-dependent_MTases_sf"/>
</dbReference>
<keyword evidence="1 4" id="KW-0489">Methyltransferase</keyword>
<keyword evidence="5" id="KW-1185">Reference proteome</keyword>
<proteinExistence type="predicted"/>
<dbReference type="Gene3D" id="3.40.50.150">
    <property type="entry name" value="Vaccinia Virus protein VP39"/>
    <property type="match status" value="1"/>
</dbReference>